<dbReference type="AlphaFoldDB" id="A0A7C3WV05"/>
<protein>
    <submittedName>
        <fullName evidence="2">Glycosyltransferase family 1 protein</fullName>
    </submittedName>
</protein>
<dbReference type="PANTHER" id="PTHR46656:SF3">
    <property type="entry name" value="PUTATIVE-RELATED"/>
    <property type="match status" value="1"/>
</dbReference>
<sequence length="408" mass="45393">MNKPNIVLRAPVFSQSGYGAHSRDIAISLWNSQKFNIAILPTQWGGSTNTADTIPVKDKEVLLFMCNNVIHKYVPFIFVHVGIPPEFTKVGNLNVGITAGLESNKIPKEWVDKCNLMDLVIVPSNFQRDVFKNSGVTTKIAVVEEGVDTSIFNNNPVNSDVFVYKLLDDLPCEKNLLGVGQWLQGGIGEDRKGIGLLLNLFVKTFENNKKVGLVLKTQISNNSSYDYYHVQQRIKSIKGNALYPKITLLHGNLTDEEMAIVYKHPKITGFVSLTSGEGWGRGIAEAVACDLPVAVTGWSGHMHFINPKYFNVIDFDLKPVSKGALSTGFFTPDMIWAYPNIEDAKKKIKDLIDNEEENRKKAKEAGEIFRKSFSKESTYSKLIDLFSNLSQSLISKSSLGNILTLDKV</sequence>
<feature type="coiled-coil region" evidence="1">
    <location>
        <begin position="338"/>
        <end position="365"/>
    </location>
</feature>
<keyword evidence="1" id="KW-0175">Coiled coil</keyword>
<gene>
    <name evidence="2" type="ORF">ENV35_01290</name>
</gene>
<evidence type="ECO:0000313" key="2">
    <source>
        <dbReference type="EMBL" id="HGB30493.1"/>
    </source>
</evidence>
<evidence type="ECO:0000256" key="1">
    <source>
        <dbReference type="SAM" id="Coils"/>
    </source>
</evidence>
<dbReference type="EMBL" id="DTGA01000036">
    <property type="protein sequence ID" value="HGB30493.1"/>
    <property type="molecule type" value="Genomic_DNA"/>
</dbReference>
<dbReference type="SUPFAM" id="SSF53756">
    <property type="entry name" value="UDP-Glycosyltransferase/glycogen phosphorylase"/>
    <property type="match status" value="1"/>
</dbReference>
<dbReference type="GO" id="GO:0016740">
    <property type="term" value="F:transferase activity"/>
    <property type="evidence" value="ECO:0007669"/>
    <property type="project" value="UniProtKB-KW"/>
</dbReference>
<proteinExistence type="predicted"/>
<dbReference type="PANTHER" id="PTHR46656">
    <property type="entry name" value="PUTATIVE-RELATED"/>
    <property type="match status" value="1"/>
</dbReference>
<name>A0A7C3WV05_9BACT</name>
<organism evidence="2">
    <name type="scientific">Dictyoglomus turgidum</name>
    <dbReference type="NCBI Taxonomy" id="513050"/>
    <lineage>
        <taxon>Bacteria</taxon>
        <taxon>Pseudomonadati</taxon>
        <taxon>Dictyoglomota</taxon>
        <taxon>Dictyoglomia</taxon>
        <taxon>Dictyoglomales</taxon>
        <taxon>Dictyoglomaceae</taxon>
        <taxon>Dictyoglomus</taxon>
    </lineage>
</organism>
<dbReference type="Gene3D" id="3.40.50.2000">
    <property type="entry name" value="Glycogen Phosphorylase B"/>
    <property type="match status" value="1"/>
</dbReference>
<keyword evidence="2" id="KW-0808">Transferase</keyword>
<reference evidence="2" key="1">
    <citation type="journal article" date="2020" name="mSystems">
        <title>Genome- and Community-Level Interaction Insights into Carbon Utilization and Element Cycling Functions of Hydrothermarchaeota in Hydrothermal Sediment.</title>
        <authorList>
            <person name="Zhou Z."/>
            <person name="Liu Y."/>
            <person name="Xu W."/>
            <person name="Pan J."/>
            <person name="Luo Z.H."/>
            <person name="Li M."/>
        </authorList>
    </citation>
    <scope>NUCLEOTIDE SEQUENCE [LARGE SCALE GENOMIC DNA]</scope>
    <source>
        <strain evidence="2">SpSt-751</strain>
    </source>
</reference>
<comment type="caution">
    <text evidence="2">The sequence shown here is derived from an EMBL/GenBank/DDBJ whole genome shotgun (WGS) entry which is preliminary data.</text>
</comment>
<accession>A0A7C3WV05</accession>